<dbReference type="AlphaFoldDB" id="A0A091B733"/>
<accession>A0A091B733</accession>
<dbReference type="OrthoDB" id="5957580at2"/>
<sequence length="169" mass="18070">MKRIWIGVGLVLLAGCGAETTTSPPRKKARADVVALVASVRDAGVQGLELEVQPLRDPQVEDLRHRAEAQEAAGDYADAAASLDQALALVPGDPDLLQWKAELALLRRVWSQAEALANQSYGNGPKLGGLCRRNWLTIHHARRLAGNADGAAVARRQVDACTVAPPVRM</sequence>
<dbReference type="RefSeq" id="WP_034210881.1">
    <property type="nucleotide sequence ID" value="NZ_AVCK01000011.1"/>
</dbReference>
<dbReference type="EMBL" id="AVCK01000011">
    <property type="protein sequence ID" value="KFN47317.1"/>
    <property type="molecule type" value="Genomic_DNA"/>
</dbReference>
<name>A0A091B733_9GAMM</name>
<proteinExistence type="predicted"/>
<reference evidence="1 2" key="1">
    <citation type="submission" date="2013-09" db="EMBL/GenBank/DDBJ databases">
        <title>Genome sequencing of Arenimonas metalli.</title>
        <authorList>
            <person name="Chen F."/>
            <person name="Wang G."/>
        </authorList>
    </citation>
    <scope>NUCLEOTIDE SEQUENCE [LARGE SCALE GENOMIC DNA]</scope>
    <source>
        <strain evidence="1 2">CF5-1</strain>
    </source>
</reference>
<evidence type="ECO:0008006" key="3">
    <source>
        <dbReference type="Google" id="ProtNLM"/>
    </source>
</evidence>
<evidence type="ECO:0000313" key="1">
    <source>
        <dbReference type="EMBL" id="KFN47317.1"/>
    </source>
</evidence>
<dbReference type="PATRIC" id="fig|1384056.3.peg.725"/>
<dbReference type="Pfam" id="PF14559">
    <property type="entry name" value="TPR_19"/>
    <property type="match status" value="1"/>
</dbReference>
<dbReference type="InterPro" id="IPR011990">
    <property type="entry name" value="TPR-like_helical_dom_sf"/>
</dbReference>
<evidence type="ECO:0000313" key="2">
    <source>
        <dbReference type="Proteomes" id="UP000029393"/>
    </source>
</evidence>
<protein>
    <recommendedName>
        <fullName evidence="3">Tetratricopeptide repeat protein</fullName>
    </recommendedName>
</protein>
<dbReference type="Proteomes" id="UP000029393">
    <property type="component" value="Unassembled WGS sequence"/>
</dbReference>
<keyword evidence="2" id="KW-1185">Reference proteome</keyword>
<dbReference type="Gene3D" id="1.25.40.10">
    <property type="entry name" value="Tetratricopeptide repeat domain"/>
    <property type="match status" value="1"/>
</dbReference>
<comment type="caution">
    <text evidence="1">The sequence shown here is derived from an EMBL/GenBank/DDBJ whole genome shotgun (WGS) entry which is preliminary data.</text>
</comment>
<dbReference type="PROSITE" id="PS51257">
    <property type="entry name" value="PROKAR_LIPOPROTEIN"/>
    <property type="match status" value="1"/>
</dbReference>
<gene>
    <name evidence="1" type="ORF">N787_09350</name>
</gene>
<dbReference type="SUPFAM" id="SSF48452">
    <property type="entry name" value="TPR-like"/>
    <property type="match status" value="1"/>
</dbReference>
<dbReference type="STRING" id="1384056.N787_09350"/>
<dbReference type="eggNOG" id="COG0457">
    <property type="taxonomic scope" value="Bacteria"/>
</dbReference>
<organism evidence="1 2">
    <name type="scientific">Arenimonas metalli CF5-1</name>
    <dbReference type="NCBI Taxonomy" id="1384056"/>
    <lineage>
        <taxon>Bacteria</taxon>
        <taxon>Pseudomonadati</taxon>
        <taxon>Pseudomonadota</taxon>
        <taxon>Gammaproteobacteria</taxon>
        <taxon>Lysobacterales</taxon>
        <taxon>Lysobacteraceae</taxon>
        <taxon>Arenimonas</taxon>
    </lineage>
</organism>